<comment type="caution">
    <text evidence="7">The sequence shown here is derived from an EMBL/GenBank/DDBJ whole genome shotgun (WGS) entry which is preliminary data.</text>
</comment>
<reference evidence="7" key="1">
    <citation type="submission" date="2021-01" db="EMBL/GenBank/DDBJ databases">
        <title>Fulvivirga kasyanovii gen. nov., sp nov., a novel member of the phylum Bacteroidetes isolated from seawater in a mussel farm.</title>
        <authorList>
            <person name="Zhao L.-H."/>
            <person name="Wang Z.-J."/>
        </authorList>
    </citation>
    <scope>NUCLEOTIDE SEQUENCE</scope>
    <source>
        <strain evidence="7">2943</strain>
    </source>
</reference>
<evidence type="ECO:0000256" key="4">
    <source>
        <dbReference type="ARBA" id="ARBA00023136"/>
    </source>
</evidence>
<dbReference type="PANTHER" id="PTHR38480">
    <property type="entry name" value="SLR0254 PROTEIN"/>
    <property type="match status" value="1"/>
</dbReference>
<keyword evidence="3 5" id="KW-1133">Transmembrane helix</keyword>
<keyword evidence="2 5" id="KW-0812">Transmembrane</keyword>
<evidence type="ECO:0000259" key="6">
    <source>
        <dbReference type="Pfam" id="PF06271"/>
    </source>
</evidence>
<sequence>MQKIEINTTQNVSIEFEIASLRERIIGFVIDFLVIVVSGFVITLGVIIFSRGLGMQYVYYVVLAPIFLFYTILMEVLNNGQSLGKKAMDLKVVKINGDEPRSSDYMLRWVFRMIDIYFSLGALASIFVSSSNKGQRLGDMAAETTVIKIKPSQKLQFSDIIKINSIDNYEPKFPEVRKFSEEHMLLIKNVIDRYKKFPNPAHRKALQEMAKSAKERLYVDQVMMNDVDFLKTLINDYVVLTR</sequence>
<proteinExistence type="predicted"/>
<gene>
    <name evidence="7" type="ORF">JL102_13395</name>
</gene>
<dbReference type="EMBL" id="JAESIY010000007">
    <property type="protein sequence ID" value="MBL3657136.1"/>
    <property type="molecule type" value="Genomic_DNA"/>
</dbReference>
<evidence type="ECO:0000313" key="7">
    <source>
        <dbReference type="EMBL" id="MBL3657136.1"/>
    </source>
</evidence>
<dbReference type="PANTHER" id="PTHR38480:SF1">
    <property type="entry name" value="SLR0254 PROTEIN"/>
    <property type="match status" value="1"/>
</dbReference>
<accession>A0A937F8J6</accession>
<feature type="transmembrane region" description="Helical" evidence="5">
    <location>
        <begin position="25"/>
        <end position="50"/>
    </location>
</feature>
<evidence type="ECO:0000313" key="8">
    <source>
        <dbReference type="Proteomes" id="UP000659388"/>
    </source>
</evidence>
<feature type="domain" description="RDD" evidence="6">
    <location>
        <begin position="19"/>
        <end position="142"/>
    </location>
</feature>
<protein>
    <submittedName>
        <fullName evidence="7">RDD family protein</fullName>
    </submittedName>
</protein>
<evidence type="ECO:0000256" key="5">
    <source>
        <dbReference type="SAM" id="Phobius"/>
    </source>
</evidence>
<dbReference type="RefSeq" id="WP_202244930.1">
    <property type="nucleotide sequence ID" value="NZ_JAESIY010000007.1"/>
</dbReference>
<organism evidence="7 8">
    <name type="scientific">Fulvivirga sediminis</name>
    <dbReference type="NCBI Taxonomy" id="2803949"/>
    <lineage>
        <taxon>Bacteria</taxon>
        <taxon>Pseudomonadati</taxon>
        <taxon>Bacteroidota</taxon>
        <taxon>Cytophagia</taxon>
        <taxon>Cytophagales</taxon>
        <taxon>Fulvivirgaceae</taxon>
        <taxon>Fulvivirga</taxon>
    </lineage>
</organism>
<dbReference type="GO" id="GO:0016020">
    <property type="term" value="C:membrane"/>
    <property type="evidence" value="ECO:0007669"/>
    <property type="project" value="UniProtKB-SubCell"/>
</dbReference>
<evidence type="ECO:0000256" key="3">
    <source>
        <dbReference type="ARBA" id="ARBA00022989"/>
    </source>
</evidence>
<dbReference type="AlphaFoldDB" id="A0A937F8J6"/>
<dbReference type="InterPro" id="IPR010432">
    <property type="entry name" value="RDD"/>
</dbReference>
<dbReference type="Proteomes" id="UP000659388">
    <property type="component" value="Unassembled WGS sequence"/>
</dbReference>
<dbReference type="Pfam" id="PF06271">
    <property type="entry name" value="RDD"/>
    <property type="match status" value="1"/>
</dbReference>
<comment type="subcellular location">
    <subcellularLocation>
        <location evidence="1">Membrane</location>
        <topology evidence="1">Multi-pass membrane protein</topology>
    </subcellularLocation>
</comment>
<keyword evidence="4 5" id="KW-0472">Membrane</keyword>
<keyword evidence="8" id="KW-1185">Reference proteome</keyword>
<feature type="transmembrane region" description="Helical" evidence="5">
    <location>
        <begin position="57"/>
        <end position="77"/>
    </location>
</feature>
<evidence type="ECO:0000256" key="2">
    <source>
        <dbReference type="ARBA" id="ARBA00022692"/>
    </source>
</evidence>
<evidence type="ECO:0000256" key="1">
    <source>
        <dbReference type="ARBA" id="ARBA00004141"/>
    </source>
</evidence>
<feature type="transmembrane region" description="Helical" evidence="5">
    <location>
        <begin position="109"/>
        <end position="128"/>
    </location>
</feature>
<name>A0A937F8J6_9BACT</name>